<proteinExistence type="predicted"/>
<dbReference type="EMBL" id="DS268421">
    <property type="protein sequence ID" value="EFO88788.1"/>
    <property type="molecule type" value="Genomic_DNA"/>
</dbReference>
<dbReference type="HOGENOM" id="CLU_040220_2_1_1"/>
<dbReference type="InParanoid" id="E3M1N4"/>
<dbReference type="KEGG" id="crq:GCK72_006927"/>
<dbReference type="InterPro" id="IPR012885">
    <property type="entry name" value="F-box_Sdz-33"/>
</dbReference>
<organism evidence="3">
    <name type="scientific">Caenorhabditis remanei</name>
    <name type="common">Caenorhabditis vulgaris</name>
    <dbReference type="NCBI Taxonomy" id="31234"/>
    <lineage>
        <taxon>Eukaryota</taxon>
        <taxon>Metazoa</taxon>
        <taxon>Ecdysozoa</taxon>
        <taxon>Nematoda</taxon>
        <taxon>Chromadorea</taxon>
        <taxon>Rhabditida</taxon>
        <taxon>Rhabditina</taxon>
        <taxon>Rhabditomorpha</taxon>
        <taxon>Rhabditoidea</taxon>
        <taxon>Rhabditidae</taxon>
        <taxon>Peloderinae</taxon>
        <taxon>Caenorhabditis</taxon>
    </lineage>
</organism>
<keyword evidence="3" id="KW-1185">Reference proteome</keyword>
<evidence type="ECO:0000313" key="2">
    <source>
        <dbReference type="EMBL" id="EFO88788.1"/>
    </source>
</evidence>
<dbReference type="Proteomes" id="UP000008281">
    <property type="component" value="Unassembled WGS sequence"/>
</dbReference>
<accession>E3M1N4</accession>
<evidence type="ECO:0000259" key="1">
    <source>
        <dbReference type="PROSITE" id="PS50181"/>
    </source>
</evidence>
<dbReference type="PANTHER" id="PTHR21503">
    <property type="entry name" value="F-BOX-CONTAINING HYPOTHETICAL PROTEIN C.ELEGANS"/>
    <property type="match status" value="1"/>
</dbReference>
<dbReference type="RefSeq" id="XP_003109999.2">
    <property type="nucleotide sequence ID" value="XM_003109951.2"/>
</dbReference>
<name>E3M1N4_CAERE</name>
<dbReference type="OrthoDB" id="5887497at2759"/>
<gene>
    <name evidence="2" type="ORF">CRE_06584</name>
</gene>
<dbReference type="AlphaFoldDB" id="E3M1N4"/>
<protein>
    <recommendedName>
        <fullName evidence="1">F-box domain-containing protein</fullName>
    </recommendedName>
</protein>
<dbReference type="Pfam" id="PF07735">
    <property type="entry name" value="FBA_2"/>
    <property type="match status" value="1"/>
</dbReference>
<sequence>MRFLKFPFLVHLNIQKYLEPSELLLLSFCSLRTRALVSSMRHAPTYSVFVLDRPEVMYYSLINLPEKEKTVIIWTWKSEQMGDVKTERVKSKYIDLECKITFNKNSNTPILWCSFEDGPSRKRFATALHSHMCEVFRVEPEMQFKLSLEYMNDLPYTNTVRDVTLLDTFVNYEVVDEFFKKYHVKRAVVSLSFKDSPLKGSFQFLQVNNVIMKSAFWLKRSQFLKFDCENLVTGPSELKKRDLVAFVKQWLKGNNTKLKTLHVLSTYCVDVHTIMNKFDLSRWDPQVDKVEYNEPIYDYANQIVLTQHYLKLGQNGIVKRKSDGLRALATTFDGQFHFHVFHNEFELK</sequence>
<feature type="domain" description="F-box" evidence="1">
    <location>
        <begin position="1"/>
        <end position="49"/>
    </location>
</feature>
<dbReference type="CTD" id="9803962"/>
<dbReference type="PROSITE" id="PS50181">
    <property type="entry name" value="FBOX"/>
    <property type="match status" value="1"/>
</dbReference>
<dbReference type="GeneID" id="9803962"/>
<reference evidence="2" key="1">
    <citation type="submission" date="2007-07" db="EMBL/GenBank/DDBJ databases">
        <title>PCAP assembly of the Caenorhabditis remanei genome.</title>
        <authorList>
            <consortium name="The Caenorhabditis remanei Sequencing Consortium"/>
            <person name="Wilson R.K."/>
        </authorList>
    </citation>
    <scope>NUCLEOTIDE SEQUENCE [LARGE SCALE GENOMIC DNA]</scope>
    <source>
        <strain evidence="2">PB4641</strain>
    </source>
</reference>
<dbReference type="InterPro" id="IPR001810">
    <property type="entry name" value="F-box_dom"/>
</dbReference>
<evidence type="ECO:0000313" key="3">
    <source>
        <dbReference type="Proteomes" id="UP000008281"/>
    </source>
</evidence>
<dbReference type="PANTHER" id="PTHR21503:SF8">
    <property type="entry name" value="F-BOX ASSOCIATED DOMAIN-CONTAINING PROTEIN-RELATED"/>
    <property type="match status" value="1"/>
</dbReference>